<evidence type="ECO:0000313" key="2">
    <source>
        <dbReference type="EMBL" id="ABC19218.1"/>
    </source>
</evidence>
<proteinExistence type="predicted"/>
<name>Q2RK21_MOOTA</name>
<dbReference type="HOGENOM" id="CLU_135084_0_0_9"/>
<dbReference type="KEGG" id="mta:Moth_0901"/>
<keyword evidence="1" id="KW-0812">Transmembrane</keyword>
<evidence type="ECO:0000256" key="1">
    <source>
        <dbReference type="SAM" id="Phobius"/>
    </source>
</evidence>
<feature type="transmembrane region" description="Helical" evidence="1">
    <location>
        <begin position="36"/>
        <end position="52"/>
    </location>
</feature>
<accession>Q2RK21</accession>
<keyword evidence="1" id="KW-0472">Membrane</keyword>
<feature type="transmembrane region" description="Helical" evidence="1">
    <location>
        <begin position="89"/>
        <end position="110"/>
    </location>
</feature>
<dbReference type="EMBL" id="CP000232">
    <property type="protein sequence ID" value="ABC19218.1"/>
    <property type="molecule type" value="Genomic_DNA"/>
</dbReference>
<dbReference type="AlphaFoldDB" id="Q2RK21"/>
<dbReference type="eggNOG" id="COG3290">
    <property type="taxonomic scope" value="Bacteria"/>
</dbReference>
<dbReference type="STRING" id="264732.Moth_0901"/>
<dbReference type="PATRIC" id="fig|264732.11.peg.969"/>
<gene>
    <name evidence="2" type="ordered locus">Moth_0901</name>
</gene>
<keyword evidence="1" id="KW-1133">Transmembrane helix</keyword>
<reference evidence="2" key="1">
    <citation type="submission" date="2005-12" db="EMBL/GenBank/DDBJ databases">
        <title>Complete sequence of Moorella thermoacetica ATCC 39073.</title>
        <authorList>
            <consortium name="US DOE Joint Genome Institute"/>
            <person name="Copeland A."/>
            <person name="Lucas S."/>
            <person name="Lapidus A."/>
            <person name="Barry K."/>
            <person name="Detter J.C."/>
            <person name="Glavina T."/>
            <person name="Hammon N."/>
            <person name="Israni S."/>
            <person name="Pitluck S."/>
            <person name="Chertkov O."/>
            <person name="Saunders E.H."/>
            <person name="Brettin T."/>
            <person name="Bruce D."/>
            <person name="Han C."/>
            <person name="Tapia R."/>
            <person name="Gilna P."/>
            <person name="Schmutz J."/>
            <person name="Larimer F."/>
            <person name="Land M."/>
            <person name="Kyrpides N."/>
            <person name="Anderson I."/>
            <person name="Richardson P."/>
            <person name="Ragsdale S."/>
        </authorList>
    </citation>
    <scope>NUCLEOTIDE SEQUENCE</scope>
    <source>
        <strain evidence="2">ATCC 39073</strain>
    </source>
</reference>
<dbReference type="OrthoDB" id="1677679at2"/>
<dbReference type="EnsemblBacteria" id="ABC19218">
    <property type="protein sequence ID" value="ABC19218"/>
    <property type="gene ID" value="Moth_0901"/>
</dbReference>
<feature type="transmembrane region" description="Helical" evidence="1">
    <location>
        <begin position="58"/>
        <end position="77"/>
    </location>
</feature>
<organism evidence="2">
    <name type="scientific">Moorella thermoacetica (strain ATCC 39073 / JCM 9320)</name>
    <dbReference type="NCBI Taxonomy" id="264732"/>
    <lineage>
        <taxon>Bacteria</taxon>
        <taxon>Bacillati</taxon>
        <taxon>Bacillota</taxon>
        <taxon>Clostridia</taxon>
        <taxon>Neomoorellales</taxon>
        <taxon>Neomoorellaceae</taxon>
        <taxon>Neomoorella</taxon>
    </lineage>
</organism>
<protein>
    <submittedName>
        <fullName evidence="2">Uncharacterized protein</fullName>
    </submittedName>
</protein>
<sequence>MDFMPWTALVFQSIPEEIIQVALGLGLIGRYPRMRFITAIGIGGGVFSFFFRRLPYDFGVHTLAQLIVLILLLHFIVRVDYFEATMAAFLGVLAVGIVEGISIPTVSYLTGISFETALHDPWLRVLFPIPDEIILGAAAYLCRRWRLSLVFSRSLLENRDRKEQ</sequence>